<evidence type="ECO:0000256" key="1">
    <source>
        <dbReference type="ARBA" id="ARBA00004236"/>
    </source>
</evidence>
<feature type="domain" description="ABC transporter substrate-binding protein PnrA-like" evidence="7">
    <location>
        <begin position="98"/>
        <end position="203"/>
    </location>
</feature>
<evidence type="ECO:0000256" key="5">
    <source>
        <dbReference type="ARBA" id="ARBA00023288"/>
    </source>
</evidence>
<evidence type="ECO:0000256" key="3">
    <source>
        <dbReference type="ARBA" id="ARBA00022729"/>
    </source>
</evidence>
<feature type="signal peptide" evidence="6">
    <location>
        <begin position="1"/>
        <end position="28"/>
    </location>
</feature>
<name>A0A2C9DYG0_UREP2</name>
<accession>A0A2C9DYG0</accession>
<keyword evidence="5" id="KW-0449">Lipoprotein</keyword>
<dbReference type="EMBL" id="CP000942">
    <property type="protein sequence ID" value="ACA32934.1"/>
    <property type="molecule type" value="Genomic_DNA"/>
</dbReference>
<dbReference type="InterPro" id="IPR050957">
    <property type="entry name" value="BMP_lipoprotein"/>
</dbReference>
<dbReference type="Pfam" id="PF02608">
    <property type="entry name" value="Bmp"/>
    <property type="match status" value="1"/>
</dbReference>
<evidence type="ECO:0000256" key="6">
    <source>
        <dbReference type="SAM" id="SignalP"/>
    </source>
</evidence>
<comment type="subcellular location">
    <subcellularLocation>
        <location evidence="1">Cell membrane</location>
    </subcellularLocation>
</comment>
<dbReference type="KEGG" id="upa:UPA3_0498"/>
<dbReference type="PANTHER" id="PTHR34296:SF2">
    <property type="entry name" value="ABC TRANSPORTER GUANOSINE-BINDING PROTEIN NUPN"/>
    <property type="match status" value="1"/>
</dbReference>
<proteinExistence type="predicted"/>
<evidence type="ECO:0000256" key="4">
    <source>
        <dbReference type="ARBA" id="ARBA00023136"/>
    </source>
</evidence>
<dbReference type="HOGENOM" id="CLU_526693_0_0_14"/>
<evidence type="ECO:0000313" key="9">
    <source>
        <dbReference type="Proteomes" id="UP000002162"/>
    </source>
</evidence>
<dbReference type="InterPro" id="IPR003760">
    <property type="entry name" value="PnrA-like"/>
</dbReference>
<dbReference type="GO" id="GO:0005886">
    <property type="term" value="C:plasma membrane"/>
    <property type="evidence" value="ECO:0007669"/>
    <property type="project" value="UniProtKB-SubCell"/>
</dbReference>
<keyword evidence="3 6" id="KW-0732">Signal</keyword>
<dbReference type="AlphaFoldDB" id="A0A2C9DYG0"/>
<sequence>MIKKHIKKIVIGALSTLAFITTTVVATACAKHNNSVTKNNEPNVNVKDEISSSNSELNDSHYYWKAPKSDTSEGFQTIHKSMVEDGKRAFLLPGFSQSNYLQDAIKNAKFDKNAVGFLLDTVYNANNDPSLFDGANRVASVYFKVDDAAFLGGIAAAYMLNANQNIFATDGQLNWGGYVALNAKNTTNYLAGFALGIEWANKHLANKKVLQEGSSESKTWIKVNEVQASQSSAGGFDENNENAKRILKELISKKADLILPVAITQMSLAVNEAISTTSHKVAIIGVDTEQENDKTINKEANTFKNTNISGNKNGVIRFSIVKRLGVAIEKLLENAVNGTQFQGHVNKIGDEIDVHDKYKLGVNTVGSLVDGVVGISESAYHYLIDAFNLAQTDETNKVSTYDQLVQKIIQDPLFKSLNQDPKIDGYINPKNLANARGNEGELINGKTISPEANGGTIYKATNGSYYYYPVAKSTYTAQNASTIFKEIWDKAKNDDDKRRLVGLILSFAGANVKDGGYSEISYDGMLGFYAKHGIKIPKL</sequence>
<dbReference type="PROSITE" id="PS51257">
    <property type="entry name" value="PROKAR_LIPOPROTEIN"/>
    <property type="match status" value="1"/>
</dbReference>
<keyword evidence="2" id="KW-1003">Cell membrane</keyword>
<dbReference type="Gene3D" id="3.40.50.2300">
    <property type="match status" value="1"/>
</dbReference>
<evidence type="ECO:0000256" key="2">
    <source>
        <dbReference type="ARBA" id="ARBA00022475"/>
    </source>
</evidence>
<dbReference type="GeneID" id="29672586"/>
<evidence type="ECO:0000259" key="7">
    <source>
        <dbReference type="Pfam" id="PF02608"/>
    </source>
</evidence>
<protein>
    <submittedName>
        <fullName evidence="8">Putative membrane protein</fullName>
    </submittedName>
</protein>
<evidence type="ECO:0000313" key="8">
    <source>
        <dbReference type="EMBL" id="ACA32934.1"/>
    </source>
</evidence>
<dbReference type="RefSeq" id="WP_006689019.1">
    <property type="nucleotide sequence ID" value="NC_010503.1"/>
</dbReference>
<reference evidence="8 9" key="1">
    <citation type="submission" date="2008-02" db="EMBL/GenBank/DDBJ databases">
        <title>Genome sequence of Ureaplasma parvum serovar 3.</title>
        <authorList>
            <person name="Methe B.A."/>
            <person name="Glass J."/>
            <person name="Waites K."/>
            <person name="Shrivastava S."/>
        </authorList>
    </citation>
    <scope>NUCLEOTIDE SEQUENCE [LARGE SCALE GENOMIC DNA]</scope>
    <source>
        <strain evidence="9">ATCC 27815 / 27 / NCTC 11736</strain>
    </source>
</reference>
<gene>
    <name evidence="8" type="ordered locus">UPA3_0498</name>
</gene>
<organism evidence="8 9">
    <name type="scientific">Ureaplasma parvum serovar 3 (strain ATCC 27815 / 27 / NCTC 11736)</name>
    <dbReference type="NCBI Taxonomy" id="505682"/>
    <lineage>
        <taxon>Bacteria</taxon>
        <taxon>Bacillati</taxon>
        <taxon>Mycoplasmatota</taxon>
        <taxon>Mycoplasmoidales</taxon>
        <taxon>Mycoplasmoidaceae</taxon>
        <taxon>Ureaplasma</taxon>
    </lineage>
</organism>
<dbReference type="Proteomes" id="UP000002162">
    <property type="component" value="Chromosome"/>
</dbReference>
<dbReference type="PANTHER" id="PTHR34296">
    <property type="entry name" value="TRANSCRIPTIONAL ACTIVATOR PROTEIN MED"/>
    <property type="match status" value="1"/>
</dbReference>
<feature type="chain" id="PRO_5012971343" evidence="6">
    <location>
        <begin position="29"/>
        <end position="539"/>
    </location>
</feature>
<keyword evidence="4" id="KW-0472">Membrane</keyword>